<evidence type="ECO:0000313" key="2">
    <source>
        <dbReference type="Ensembl" id="ENSFALP00000018300.1"/>
    </source>
</evidence>
<feature type="compositionally biased region" description="Polar residues" evidence="1">
    <location>
        <begin position="87"/>
        <end position="98"/>
    </location>
</feature>
<feature type="compositionally biased region" description="Polar residues" evidence="1">
    <location>
        <begin position="69"/>
        <end position="80"/>
    </location>
</feature>
<evidence type="ECO:0000313" key="3">
    <source>
        <dbReference type="Proteomes" id="UP000016665"/>
    </source>
</evidence>
<feature type="compositionally biased region" description="Polar residues" evidence="1">
    <location>
        <begin position="33"/>
        <end position="44"/>
    </location>
</feature>
<sequence>TGARPGSGGQRPRGAGAGNPALPPARWTPPASPGSQPHRTSPGSQPHRASPGSQPHRTSPGSQPHRASPGSQPHRTSPGSQPHRASPGSQPHRTSPGSQPHRASPGSQPHRTSPGSKHYKPPLTPNPANLTCFPTLQTPPGFSSRCRSCFLLTSAKERTMGSRLFLLLSFWWWCFFSSTSRTLARVRSSNSGDGSCWARIRSGWDRDKVRARARPGRAALPWWP</sequence>
<organism evidence="2 3">
    <name type="scientific">Ficedula albicollis</name>
    <name type="common">Collared flycatcher</name>
    <name type="synonym">Muscicapa albicollis</name>
    <dbReference type="NCBI Taxonomy" id="59894"/>
    <lineage>
        <taxon>Eukaryota</taxon>
        <taxon>Metazoa</taxon>
        <taxon>Chordata</taxon>
        <taxon>Craniata</taxon>
        <taxon>Vertebrata</taxon>
        <taxon>Euteleostomi</taxon>
        <taxon>Archelosauria</taxon>
        <taxon>Archosauria</taxon>
        <taxon>Dinosauria</taxon>
        <taxon>Saurischia</taxon>
        <taxon>Theropoda</taxon>
        <taxon>Coelurosauria</taxon>
        <taxon>Aves</taxon>
        <taxon>Neognathae</taxon>
        <taxon>Neoaves</taxon>
        <taxon>Telluraves</taxon>
        <taxon>Australaves</taxon>
        <taxon>Passeriformes</taxon>
        <taxon>Muscicapidae</taxon>
        <taxon>Ficedula</taxon>
    </lineage>
</organism>
<evidence type="ECO:0000256" key="1">
    <source>
        <dbReference type="SAM" id="MobiDB-lite"/>
    </source>
</evidence>
<feature type="compositionally biased region" description="Polar residues" evidence="1">
    <location>
        <begin position="51"/>
        <end position="62"/>
    </location>
</feature>
<name>A0A803V6E4_FICAL</name>
<proteinExistence type="predicted"/>
<dbReference type="AlphaFoldDB" id="A0A803V6E4"/>
<protein>
    <submittedName>
        <fullName evidence="2">Uncharacterized protein</fullName>
    </submittedName>
</protein>
<feature type="region of interest" description="Disordered" evidence="1">
    <location>
        <begin position="1"/>
        <end position="126"/>
    </location>
</feature>
<keyword evidence="3" id="KW-1185">Reference proteome</keyword>
<feature type="compositionally biased region" description="Polar residues" evidence="1">
    <location>
        <begin position="105"/>
        <end position="115"/>
    </location>
</feature>
<dbReference type="GeneTree" id="ENSGT01140000283320"/>
<feature type="compositionally biased region" description="Pro residues" evidence="1">
    <location>
        <begin position="21"/>
        <end position="32"/>
    </location>
</feature>
<accession>A0A803V6E4</accession>
<reference evidence="3" key="1">
    <citation type="journal article" date="2012" name="Nature">
        <title>The genomic landscape of species divergence in Ficedula flycatchers.</title>
        <authorList>
            <person name="Ellegren H."/>
            <person name="Smeds L."/>
            <person name="Burri R."/>
            <person name="Olason P.I."/>
            <person name="Backstrom N."/>
            <person name="Kawakami T."/>
            <person name="Kunstner A."/>
            <person name="Makinen H."/>
            <person name="Nadachowska-Brzyska K."/>
            <person name="Qvarnstrom A."/>
            <person name="Uebbing S."/>
            <person name="Wolf J.B."/>
        </authorList>
    </citation>
    <scope>NUCLEOTIDE SEQUENCE [LARGE SCALE GENOMIC DNA]</scope>
</reference>
<reference evidence="2" key="2">
    <citation type="submission" date="2025-08" db="UniProtKB">
        <authorList>
            <consortium name="Ensembl"/>
        </authorList>
    </citation>
    <scope>IDENTIFICATION</scope>
</reference>
<reference evidence="2" key="3">
    <citation type="submission" date="2025-09" db="UniProtKB">
        <authorList>
            <consortium name="Ensembl"/>
        </authorList>
    </citation>
    <scope>IDENTIFICATION</scope>
</reference>
<dbReference type="Ensembl" id="ENSFALT00000043293.1">
    <property type="protein sequence ID" value="ENSFALP00000018300.1"/>
    <property type="gene ID" value="ENSFALG00000027896.1"/>
</dbReference>
<dbReference type="Proteomes" id="UP000016665">
    <property type="component" value="Linkage group LGE22"/>
</dbReference>
<feature type="compositionally biased region" description="Gly residues" evidence="1">
    <location>
        <begin position="1"/>
        <end position="17"/>
    </location>
</feature>